<keyword evidence="2" id="KW-1185">Reference proteome</keyword>
<dbReference type="Proteomes" id="UP000824120">
    <property type="component" value="Chromosome 8"/>
</dbReference>
<organism evidence="1 2">
    <name type="scientific">Solanum commersonii</name>
    <name type="common">Commerson's wild potato</name>
    <name type="synonym">Commerson's nightshade</name>
    <dbReference type="NCBI Taxonomy" id="4109"/>
    <lineage>
        <taxon>Eukaryota</taxon>
        <taxon>Viridiplantae</taxon>
        <taxon>Streptophyta</taxon>
        <taxon>Embryophyta</taxon>
        <taxon>Tracheophyta</taxon>
        <taxon>Spermatophyta</taxon>
        <taxon>Magnoliopsida</taxon>
        <taxon>eudicotyledons</taxon>
        <taxon>Gunneridae</taxon>
        <taxon>Pentapetalae</taxon>
        <taxon>asterids</taxon>
        <taxon>lamiids</taxon>
        <taxon>Solanales</taxon>
        <taxon>Solanaceae</taxon>
        <taxon>Solanoideae</taxon>
        <taxon>Solaneae</taxon>
        <taxon>Solanum</taxon>
    </lineage>
</organism>
<sequence length="146" mass="16901">MLFGDPKFRHDFFQNFSWTFVKTLDIDPVGPDGKIDPFSMSNEPRACKPPILSIFRTSVKTLVIEPVRFDDWSRRANQPIFKVEQTLEQLVSTGKLAHFKSQTSLEQLLSKLVLMGKPAHFKGQTIQEQNYNVILAKIFHKRLLRP</sequence>
<dbReference type="EMBL" id="JACXVP010000008">
    <property type="protein sequence ID" value="KAG5591696.1"/>
    <property type="molecule type" value="Genomic_DNA"/>
</dbReference>
<accession>A0A9J5XWV3</accession>
<protein>
    <submittedName>
        <fullName evidence="1">Uncharacterized protein</fullName>
    </submittedName>
</protein>
<reference evidence="1 2" key="1">
    <citation type="submission" date="2020-09" db="EMBL/GenBank/DDBJ databases">
        <title>De no assembly of potato wild relative species, Solanum commersonii.</title>
        <authorList>
            <person name="Cho K."/>
        </authorList>
    </citation>
    <scope>NUCLEOTIDE SEQUENCE [LARGE SCALE GENOMIC DNA]</scope>
    <source>
        <strain evidence="1">LZ3.2</strain>
        <tissue evidence="1">Leaf</tissue>
    </source>
</reference>
<gene>
    <name evidence="1" type="ORF">H5410_042210</name>
</gene>
<evidence type="ECO:0000313" key="2">
    <source>
        <dbReference type="Proteomes" id="UP000824120"/>
    </source>
</evidence>
<proteinExistence type="predicted"/>
<name>A0A9J5XWV3_SOLCO</name>
<dbReference type="AlphaFoldDB" id="A0A9J5XWV3"/>
<comment type="caution">
    <text evidence="1">The sequence shown here is derived from an EMBL/GenBank/DDBJ whole genome shotgun (WGS) entry which is preliminary data.</text>
</comment>
<evidence type="ECO:0000313" key="1">
    <source>
        <dbReference type="EMBL" id="KAG5591696.1"/>
    </source>
</evidence>